<proteinExistence type="predicted"/>
<evidence type="ECO:0000256" key="1">
    <source>
        <dbReference type="SAM" id="MobiDB-lite"/>
    </source>
</evidence>
<dbReference type="EMBL" id="BMAW01071313">
    <property type="protein sequence ID" value="GFT77489.1"/>
    <property type="molecule type" value="Genomic_DNA"/>
</dbReference>
<organism evidence="2 3">
    <name type="scientific">Nephila pilipes</name>
    <name type="common">Giant wood spider</name>
    <name type="synonym">Nephila maculata</name>
    <dbReference type="NCBI Taxonomy" id="299642"/>
    <lineage>
        <taxon>Eukaryota</taxon>
        <taxon>Metazoa</taxon>
        <taxon>Ecdysozoa</taxon>
        <taxon>Arthropoda</taxon>
        <taxon>Chelicerata</taxon>
        <taxon>Arachnida</taxon>
        <taxon>Araneae</taxon>
        <taxon>Araneomorphae</taxon>
        <taxon>Entelegynae</taxon>
        <taxon>Araneoidea</taxon>
        <taxon>Nephilidae</taxon>
        <taxon>Nephila</taxon>
    </lineage>
</organism>
<protein>
    <submittedName>
        <fullName evidence="2">Uncharacterized protein</fullName>
    </submittedName>
</protein>
<dbReference type="OrthoDB" id="10355155at2759"/>
<reference evidence="2" key="1">
    <citation type="submission" date="2020-08" db="EMBL/GenBank/DDBJ databases">
        <title>Multicomponent nature underlies the extraordinary mechanical properties of spider dragline silk.</title>
        <authorList>
            <person name="Kono N."/>
            <person name="Nakamura H."/>
            <person name="Mori M."/>
            <person name="Yoshida Y."/>
            <person name="Ohtoshi R."/>
            <person name="Malay A.D."/>
            <person name="Moran D.A.P."/>
            <person name="Tomita M."/>
            <person name="Numata K."/>
            <person name="Arakawa K."/>
        </authorList>
    </citation>
    <scope>NUCLEOTIDE SEQUENCE</scope>
</reference>
<sequence length="123" mass="14143">MHLSWKQKRPSNVYLCISADSPDLHVQREERASPKDYRNSAPSKPHPFGIASKISLGLRGEFSNTSSPHRNVLLIWKTLAQKPMCSFFRISAYHVSRGESIIFAVRTEHASVNLMMWYRQISK</sequence>
<feature type="region of interest" description="Disordered" evidence="1">
    <location>
        <begin position="27"/>
        <end position="48"/>
    </location>
</feature>
<keyword evidence="3" id="KW-1185">Reference proteome</keyword>
<dbReference type="Proteomes" id="UP000887013">
    <property type="component" value="Unassembled WGS sequence"/>
</dbReference>
<name>A0A8X6U0K6_NEPPI</name>
<evidence type="ECO:0000313" key="3">
    <source>
        <dbReference type="Proteomes" id="UP000887013"/>
    </source>
</evidence>
<comment type="caution">
    <text evidence="2">The sequence shown here is derived from an EMBL/GenBank/DDBJ whole genome shotgun (WGS) entry which is preliminary data.</text>
</comment>
<gene>
    <name evidence="2" type="ORF">NPIL_19671</name>
</gene>
<feature type="compositionally biased region" description="Basic and acidic residues" evidence="1">
    <location>
        <begin position="27"/>
        <end position="38"/>
    </location>
</feature>
<accession>A0A8X6U0K6</accession>
<evidence type="ECO:0000313" key="2">
    <source>
        <dbReference type="EMBL" id="GFT77489.1"/>
    </source>
</evidence>
<dbReference type="AlphaFoldDB" id="A0A8X6U0K6"/>